<keyword evidence="3" id="KW-1185">Reference proteome</keyword>
<keyword evidence="1" id="KW-0472">Membrane</keyword>
<comment type="caution">
    <text evidence="2">The sequence shown here is derived from an EMBL/GenBank/DDBJ whole genome shotgun (WGS) entry which is preliminary data.</text>
</comment>
<proteinExistence type="predicted"/>
<keyword evidence="1" id="KW-1133">Transmembrane helix</keyword>
<sequence length="83" mass="9579">MPLKHSIDRSGVDRKRLRQEPISFGIMALSLFMQPLFSQSPGVRRYGLGIAVPHIVTLYVVVHVDLLCRDNSRSHQLLRDRQR</sequence>
<name>W9GSP0_9PROT</name>
<evidence type="ECO:0000313" key="2">
    <source>
        <dbReference type="EMBL" id="EWY36910.1"/>
    </source>
</evidence>
<evidence type="ECO:0000256" key="1">
    <source>
        <dbReference type="SAM" id="Phobius"/>
    </source>
</evidence>
<gene>
    <name evidence="2" type="ORF">N825_22630</name>
</gene>
<protein>
    <submittedName>
        <fullName evidence="2">Uncharacterized protein</fullName>
    </submittedName>
</protein>
<organism evidence="2 3">
    <name type="scientific">Skermanella stibiiresistens SB22</name>
    <dbReference type="NCBI Taxonomy" id="1385369"/>
    <lineage>
        <taxon>Bacteria</taxon>
        <taxon>Pseudomonadati</taxon>
        <taxon>Pseudomonadota</taxon>
        <taxon>Alphaproteobacteria</taxon>
        <taxon>Rhodospirillales</taxon>
        <taxon>Azospirillaceae</taxon>
        <taxon>Skermanella</taxon>
    </lineage>
</organism>
<feature type="transmembrane region" description="Helical" evidence="1">
    <location>
        <begin position="21"/>
        <end position="40"/>
    </location>
</feature>
<feature type="transmembrane region" description="Helical" evidence="1">
    <location>
        <begin position="46"/>
        <end position="68"/>
    </location>
</feature>
<evidence type="ECO:0000313" key="3">
    <source>
        <dbReference type="Proteomes" id="UP000019486"/>
    </source>
</evidence>
<keyword evidence="1" id="KW-0812">Transmembrane</keyword>
<reference evidence="2 3" key="1">
    <citation type="submission" date="2013-08" db="EMBL/GenBank/DDBJ databases">
        <title>The genome sequence of Skermanella stibiiresistens.</title>
        <authorList>
            <person name="Zhu W."/>
            <person name="Wang G."/>
        </authorList>
    </citation>
    <scope>NUCLEOTIDE SEQUENCE [LARGE SCALE GENOMIC DNA]</scope>
    <source>
        <strain evidence="2 3">SB22</strain>
    </source>
</reference>
<dbReference type="Proteomes" id="UP000019486">
    <property type="component" value="Unassembled WGS sequence"/>
</dbReference>
<dbReference type="EMBL" id="AVFL01000033">
    <property type="protein sequence ID" value="EWY36910.1"/>
    <property type="molecule type" value="Genomic_DNA"/>
</dbReference>
<dbReference type="AlphaFoldDB" id="W9GSP0"/>
<accession>W9GSP0</accession>